<dbReference type="EMBL" id="JRKL02000033">
    <property type="protein sequence ID" value="KAF3976223.1"/>
    <property type="molecule type" value="Genomic_DNA"/>
</dbReference>
<gene>
    <name evidence="1" type="ORF">CMV_000581</name>
</gene>
<protein>
    <submittedName>
        <fullName evidence="1">Uncharacterized protein</fullName>
    </submittedName>
</protein>
<reference evidence="1" key="1">
    <citation type="submission" date="2020-03" db="EMBL/GenBank/DDBJ databases">
        <title>Castanea mollissima Vanexum genome sequencing.</title>
        <authorList>
            <person name="Staton M."/>
        </authorList>
    </citation>
    <scope>NUCLEOTIDE SEQUENCE</scope>
    <source>
        <tissue evidence="1">Leaf</tissue>
    </source>
</reference>
<dbReference type="AlphaFoldDB" id="A0A8J4S3J7"/>
<organism evidence="1 2">
    <name type="scientific">Castanea mollissima</name>
    <name type="common">Chinese chestnut</name>
    <dbReference type="NCBI Taxonomy" id="60419"/>
    <lineage>
        <taxon>Eukaryota</taxon>
        <taxon>Viridiplantae</taxon>
        <taxon>Streptophyta</taxon>
        <taxon>Embryophyta</taxon>
        <taxon>Tracheophyta</taxon>
        <taxon>Spermatophyta</taxon>
        <taxon>Magnoliopsida</taxon>
        <taxon>eudicotyledons</taxon>
        <taxon>Gunneridae</taxon>
        <taxon>Pentapetalae</taxon>
        <taxon>rosids</taxon>
        <taxon>fabids</taxon>
        <taxon>Fagales</taxon>
        <taxon>Fagaceae</taxon>
        <taxon>Castanea</taxon>
    </lineage>
</organism>
<name>A0A8J4S3J7_9ROSI</name>
<evidence type="ECO:0000313" key="2">
    <source>
        <dbReference type="Proteomes" id="UP000737018"/>
    </source>
</evidence>
<dbReference type="OrthoDB" id="10538549at2759"/>
<proteinExistence type="predicted"/>
<evidence type="ECO:0000313" key="1">
    <source>
        <dbReference type="EMBL" id="KAF3976223.1"/>
    </source>
</evidence>
<comment type="caution">
    <text evidence="1">The sequence shown here is derived from an EMBL/GenBank/DDBJ whole genome shotgun (WGS) entry which is preliminary data.</text>
</comment>
<keyword evidence="2" id="KW-1185">Reference proteome</keyword>
<accession>A0A8J4S3J7</accession>
<sequence>MLNSLTGKSSLVSQFECRTSHSACSLSPSTLSLALCHHSPYPVSLTVFDQSPLPEPWCFRRTLTVPAAVDYRFFYGWLEHDGQQRALNQSISHKVYWTKAPSKLMALNFVNLGPSDDTQLRWQLDHRSTPLWRHTDGEEVPSTVKCRRRKCVLLRGGLDPNITQFIDAIGFIGLFKVPDMEVYTQFS</sequence>
<dbReference type="Proteomes" id="UP000737018">
    <property type="component" value="Unassembled WGS sequence"/>
</dbReference>